<evidence type="ECO:0000313" key="1">
    <source>
        <dbReference type="EMBL" id="KRZ47231.1"/>
    </source>
</evidence>
<dbReference type="Proteomes" id="UP000054721">
    <property type="component" value="Unassembled WGS sequence"/>
</dbReference>
<gene>
    <name evidence="1" type="ORF">T02_15108</name>
</gene>
<organism evidence="1 2">
    <name type="scientific">Trichinella nativa</name>
    <dbReference type="NCBI Taxonomy" id="6335"/>
    <lineage>
        <taxon>Eukaryota</taxon>
        <taxon>Metazoa</taxon>
        <taxon>Ecdysozoa</taxon>
        <taxon>Nematoda</taxon>
        <taxon>Enoplea</taxon>
        <taxon>Dorylaimia</taxon>
        <taxon>Trichinellida</taxon>
        <taxon>Trichinellidae</taxon>
        <taxon>Trichinella</taxon>
    </lineage>
</organism>
<keyword evidence="2" id="KW-1185">Reference proteome</keyword>
<evidence type="ECO:0000313" key="2">
    <source>
        <dbReference type="Proteomes" id="UP000054721"/>
    </source>
</evidence>
<reference evidence="1 2" key="1">
    <citation type="submission" date="2015-05" db="EMBL/GenBank/DDBJ databases">
        <title>Evolution of Trichinella species and genotypes.</title>
        <authorList>
            <person name="Korhonen P.K."/>
            <person name="Edoardo P."/>
            <person name="Giuseppe L.R."/>
            <person name="Gasser R.B."/>
        </authorList>
    </citation>
    <scope>NUCLEOTIDE SEQUENCE [LARGE SCALE GENOMIC DNA]</scope>
    <source>
        <strain evidence="1">ISS10</strain>
    </source>
</reference>
<comment type="caution">
    <text evidence="1">The sequence shown here is derived from an EMBL/GenBank/DDBJ whole genome shotgun (WGS) entry which is preliminary data.</text>
</comment>
<sequence>MLYIRAKIYKGRASGNTLIRQSAYSQVKRDVDSEEWALVEKMIMK</sequence>
<dbReference type="EMBL" id="JYDW01001113">
    <property type="protein sequence ID" value="KRZ47231.1"/>
    <property type="molecule type" value="Genomic_DNA"/>
</dbReference>
<name>A0A0V1KIX2_9BILA</name>
<dbReference type="AlphaFoldDB" id="A0A0V1KIX2"/>
<protein>
    <submittedName>
        <fullName evidence="1">Uncharacterized protein</fullName>
    </submittedName>
</protein>
<accession>A0A0V1KIX2</accession>
<proteinExistence type="predicted"/>